<evidence type="ECO:0000256" key="9">
    <source>
        <dbReference type="ARBA" id="ARBA00023231"/>
    </source>
</evidence>
<dbReference type="InterPro" id="IPR058240">
    <property type="entry name" value="rSAM_sf"/>
</dbReference>
<dbReference type="SUPFAM" id="SSF102114">
    <property type="entry name" value="Radical SAM enzymes"/>
    <property type="match status" value="1"/>
</dbReference>
<name>D5U0D4_THEAM</name>
<keyword evidence="7" id="KW-0408">Iron</keyword>
<feature type="domain" description="Radical SAM core" evidence="11">
    <location>
        <begin position="48"/>
        <end position="274"/>
    </location>
</feature>
<dbReference type="SFLD" id="SFLDS00029">
    <property type="entry name" value="Radical_SAM"/>
    <property type="match status" value="1"/>
</dbReference>
<evidence type="ECO:0000259" key="11">
    <source>
        <dbReference type="PROSITE" id="PS51918"/>
    </source>
</evidence>
<organism evidence="12 13">
    <name type="scientific">Thermosphaera aggregans (strain DSM 11486 / M11TL)</name>
    <dbReference type="NCBI Taxonomy" id="633148"/>
    <lineage>
        <taxon>Archaea</taxon>
        <taxon>Thermoproteota</taxon>
        <taxon>Thermoprotei</taxon>
        <taxon>Desulfurococcales</taxon>
        <taxon>Desulfurococcaceae</taxon>
        <taxon>Thermosphaera</taxon>
    </lineage>
</organism>
<dbReference type="InterPro" id="IPR013785">
    <property type="entry name" value="Aldolase_TIM"/>
</dbReference>
<keyword evidence="10" id="KW-0456">Lyase</keyword>
<keyword evidence="8" id="KW-0411">Iron-sulfur</keyword>
<evidence type="ECO:0000256" key="6">
    <source>
        <dbReference type="ARBA" id="ARBA00022723"/>
    </source>
</evidence>
<dbReference type="Pfam" id="PF04055">
    <property type="entry name" value="Radical_SAM"/>
    <property type="match status" value="1"/>
</dbReference>
<keyword evidence="4" id="KW-0004">4Fe-4S</keyword>
<dbReference type="GO" id="GO:0051539">
    <property type="term" value="F:4 iron, 4 sulfur cluster binding"/>
    <property type="evidence" value="ECO:0007669"/>
    <property type="project" value="UniProtKB-KW"/>
</dbReference>
<dbReference type="GO" id="GO:0016829">
    <property type="term" value="F:lyase activity"/>
    <property type="evidence" value="ECO:0007669"/>
    <property type="project" value="UniProtKB-KW"/>
</dbReference>
<dbReference type="HOGENOM" id="CLU_1080107_0_0_2"/>
<keyword evidence="9" id="KW-0535">Nitrogen fixation</keyword>
<evidence type="ECO:0000256" key="4">
    <source>
        <dbReference type="ARBA" id="ARBA00022485"/>
    </source>
</evidence>
<keyword evidence="6" id="KW-0479">Metal-binding</keyword>
<comment type="pathway">
    <text evidence="2">Cofactor biosynthesis; Fe-Mo cofactor biosynthesis.</text>
</comment>
<dbReference type="InterPro" id="IPR007197">
    <property type="entry name" value="rSAM"/>
</dbReference>
<dbReference type="eggNOG" id="arCOG05120">
    <property type="taxonomic scope" value="Archaea"/>
</dbReference>
<reference key="3">
    <citation type="submission" date="2010-02" db="EMBL/GenBank/DDBJ databases">
        <title>Complete genome sequence of Thermosphaera aggregans type strain (M11TL).</title>
        <authorList>
            <consortium name="US DOE Joint Genome Institute (JGI-PGF)"/>
            <person name="Spring S."/>
            <person name="Lapidus A."/>
            <person name="Munk C."/>
            <person name="Schroeder M."/>
            <person name="Glavina Del Rio T."/>
            <person name="Tice H."/>
            <person name="Copeland A."/>
            <person name="Cheng J.-F."/>
            <person name="Lucas S."/>
            <person name="Chen F."/>
            <person name="Nolan M."/>
            <person name="Bruce D."/>
            <person name="Goodwin L."/>
            <person name="Pitluck S."/>
            <person name="Ivanova N."/>
            <person name="Mavromatis K."/>
            <person name="Ovchinnikova G."/>
            <person name="Pati A."/>
            <person name="Chen A."/>
            <person name="Palaniappan K."/>
            <person name="Land M."/>
            <person name="Hauser L."/>
            <person name="Chang Y.-J."/>
            <person name="Jeffries C.C."/>
            <person name="Brettin T."/>
            <person name="Detter J.C."/>
            <person name="Tapia R."/>
            <person name="Han C."/>
            <person name="Chain P."/>
            <person name="Heimerl T."/>
            <person name="Weik F."/>
            <person name="Goker M."/>
            <person name="Rachel R."/>
            <person name="Bristow J."/>
            <person name="Eisen J.A."/>
            <person name="Markowitz V."/>
            <person name="Hugenholtz P."/>
            <person name="Kyrpides N.C."/>
            <person name="Klenk H.-P."/>
        </authorList>
    </citation>
    <scope>NUCLEOTIDE SEQUENCE</scope>
    <source>
        <strain>DSM 11486</strain>
    </source>
</reference>
<proteinExistence type="inferred from homology"/>
<evidence type="ECO:0000313" key="13">
    <source>
        <dbReference type="Proteomes" id="UP000002376"/>
    </source>
</evidence>
<evidence type="ECO:0000256" key="2">
    <source>
        <dbReference type="ARBA" id="ARBA00005155"/>
    </source>
</evidence>
<evidence type="ECO:0000256" key="8">
    <source>
        <dbReference type="ARBA" id="ARBA00023014"/>
    </source>
</evidence>
<comment type="similarity">
    <text evidence="3">Belongs to the radical SAM superfamily. NifB family.</text>
</comment>
<gene>
    <name evidence="12" type="ordered locus">Tagg_0308</name>
</gene>
<dbReference type="CDD" id="cd01335">
    <property type="entry name" value="Radical_SAM"/>
    <property type="match status" value="1"/>
</dbReference>
<evidence type="ECO:0000256" key="7">
    <source>
        <dbReference type="ARBA" id="ARBA00023004"/>
    </source>
</evidence>
<dbReference type="AlphaFoldDB" id="D5U0D4"/>
<dbReference type="PROSITE" id="PS51918">
    <property type="entry name" value="RADICAL_SAM"/>
    <property type="match status" value="1"/>
</dbReference>
<dbReference type="Gene3D" id="3.20.20.70">
    <property type="entry name" value="Aldolase class I"/>
    <property type="match status" value="1"/>
</dbReference>
<sequence>MKDSIRVFNNYILVKMPGYNPLTLSEAVRNAVCRYTITGEERKYYRFRGGKWYGGIATGDVVGCNLRCGFCWSWRFSHVSTGGWFESAESAFQKIYSIAARNKYEYVRLSGGEPTLSKNHLLKIIQLFSETSFTFILETNGLLIGHDPSYAESLAEFSNLVVRISFKGTSGEEFYVLTGADPFFFKLQLKGLENLVESGLKPCTEVYPAVMLSFSTPESYNQLKKEFSKIHPALPSCIDEEYVILYPHVKEVLRKHGLKPKISYTPEGIPDFMI</sequence>
<evidence type="ECO:0000256" key="1">
    <source>
        <dbReference type="ARBA" id="ARBA00001966"/>
    </source>
</evidence>
<dbReference type="PANTHER" id="PTHR43787:SF13">
    <property type="entry name" value="FEMO COFACTOR BIOSYNTHESIS PROTEIN NIFB"/>
    <property type="match status" value="1"/>
</dbReference>
<keyword evidence="13" id="KW-1185">Reference proteome</keyword>
<dbReference type="STRING" id="633148.Tagg_0308"/>
<reference evidence="12 13" key="1">
    <citation type="journal article" date="2010" name="Stand. Genomic Sci.">
        <title>Complete genome sequence of Thermosphaera aggregans type strain (M11TL).</title>
        <authorList>
            <person name="Spring S."/>
            <person name="Rachel R."/>
            <person name="Lapidus A."/>
            <person name="Davenport K."/>
            <person name="Tice H."/>
            <person name="Copeland A."/>
            <person name="Cheng J.F."/>
            <person name="Lucas S."/>
            <person name="Chen F."/>
            <person name="Nolan M."/>
            <person name="Bruce D."/>
            <person name="Goodwin L."/>
            <person name="Pitluck S."/>
            <person name="Ivanova N."/>
            <person name="Mavromatis K."/>
            <person name="Ovchinnikova G."/>
            <person name="Pati A."/>
            <person name="Chen A."/>
            <person name="Palaniappan K."/>
            <person name="Land M."/>
            <person name="Hauser L."/>
            <person name="Chang Y.J."/>
            <person name="Jeffries C.C."/>
            <person name="Brettin T."/>
            <person name="Detter J.C."/>
            <person name="Tapia R."/>
            <person name="Han C."/>
            <person name="Heimerl T."/>
            <person name="Weikl F."/>
            <person name="Brambilla E."/>
            <person name="Goker M."/>
            <person name="Bristow J."/>
            <person name="Eisen J.A."/>
            <person name="Markowitz V."/>
            <person name="Hugenholtz P."/>
            <person name="Kyrpides N.C."/>
            <person name="Klenk H.P."/>
        </authorList>
    </citation>
    <scope>NUCLEOTIDE SEQUENCE [LARGE SCALE GENOMIC DNA]</scope>
    <source>
        <strain evidence="13">DSM 11486 / M11TL</strain>
    </source>
</reference>
<dbReference type="Proteomes" id="UP000002376">
    <property type="component" value="Chromosome"/>
</dbReference>
<comment type="cofactor">
    <cofactor evidence="1">
        <name>[4Fe-4S] cluster</name>
        <dbReference type="ChEBI" id="CHEBI:49883"/>
    </cofactor>
</comment>
<reference evidence="13" key="2">
    <citation type="journal article" date="2010" name="Stand. Genomic Sci.">
        <title>Complete genome sequence of Thermosphaera aggregans type strain (M11TLT).</title>
        <authorList>
            <person name="Spring S."/>
            <person name="Rachel R."/>
            <person name="Lapidus A."/>
            <person name="Davenport K."/>
            <person name="Tice H."/>
            <person name="Copeland A."/>
            <person name="Cheng J.-F."/>
            <person name="Lucas S."/>
            <person name="Chen F."/>
            <person name="Nolan M."/>
            <person name="Bruce D."/>
            <person name="Goodwin L."/>
            <person name="Pitluck S."/>
            <person name="Ivanova N."/>
            <person name="Mavromatis K."/>
            <person name="Ovchinnikova G."/>
            <person name="Pati A."/>
            <person name="Chen A."/>
            <person name="Palaniappan K."/>
            <person name="Land M."/>
            <person name="Hauser L."/>
            <person name="Chang Y.-J."/>
            <person name="Jeffries C.C."/>
            <person name="Brettin T."/>
            <person name="Detter J.C."/>
            <person name="Tapia R."/>
            <person name="Han C."/>
            <person name="Heimerl T."/>
            <person name="Weikl F."/>
            <person name="Brambilla E."/>
            <person name="Goker M."/>
            <person name="Bristow J."/>
            <person name="Eisen J.A."/>
            <person name="Markowitz V."/>
            <person name="Hugenholtz P."/>
            <person name="Kyrpides N.C."/>
            <person name="Klenk H.-P."/>
        </authorList>
    </citation>
    <scope>NUCLEOTIDE SEQUENCE [LARGE SCALE GENOMIC DNA]</scope>
    <source>
        <strain evidence="13">DSM 11486 / M11TL</strain>
    </source>
</reference>
<protein>
    <submittedName>
        <fullName evidence="12">Radical SAM domain protein</fullName>
    </submittedName>
</protein>
<evidence type="ECO:0000256" key="3">
    <source>
        <dbReference type="ARBA" id="ARBA00006804"/>
    </source>
</evidence>
<accession>D5U0D4</accession>
<evidence type="ECO:0000313" key="12">
    <source>
        <dbReference type="EMBL" id="ADG90584.1"/>
    </source>
</evidence>
<keyword evidence="5" id="KW-0949">S-adenosyl-L-methionine</keyword>
<evidence type="ECO:0000256" key="10">
    <source>
        <dbReference type="ARBA" id="ARBA00023239"/>
    </source>
</evidence>
<dbReference type="PANTHER" id="PTHR43787">
    <property type="entry name" value="FEMO COFACTOR BIOSYNTHESIS PROTEIN NIFB-RELATED"/>
    <property type="match status" value="1"/>
</dbReference>
<dbReference type="EMBL" id="CP001939">
    <property type="protein sequence ID" value="ADG90584.1"/>
    <property type="molecule type" value="Genomic_DNA"/>
</dbReference>
<dbReference type="KEGG" id="tag:Tagg_0308"/>
<evidence type="ECO:0000256" key="5">
    <source>
        <dbReference type="ARBA" id="ARBA00022691"/>
    </source>
</evidence>
<dbReference type="GO" id="GO:0046872">
    <property type="term" value="F:metal ion binding"/>
    <property type="evidence" value="ECO:0007669"/>
    <property type="project" value="UniProtKB-KW"/>
</dbReference>